<sequence>MKLSAPISILAMDFSGRPFPLESKSGYLLICSSSNVNTVDTYMVLICTACYFPKAIIF</sequence>
<comment type="caution">
    <text evidence="1">The sequence shown here is derived from an EMBL/GenBank/DDBJ whole genome shotgun (WGS) entry which is preliminary data.</text>
</comment>
<gene>
    <name evidence="1" type="ORF">Syun_031347</name>
</gene>
<evidence type="ECO:0000313" key="2">
    <source>
        <dbReference type="Proteomes" id="UP001420932"/>
    </source>
</evidence>
<dbReference type="Proteomes" id="UP001420932">
    <property type="component" value="Unassembled WGS sequence"/>
</dbReference>
<organism evidence="1 2">
    <name type="scientific">Stephania yunnanensis</name>
    <dbReference type="NCBI Taxonomy" id="152371"/>
    <lineage>
        <taxon>Eukaryota</taxon>
        <taxon>Viridiplantae</taxon>
        <taxon>Streptophyta</taxon>
        <taxon>Embryophyta</taxon>
        <taxon>Tracheophyta</taxon>
        <taxon>Spermatophyta</taxon>
        <taxon>Magnoliopsida</taxon>
        <taxon>Ranunculales</taxon>
        <taxon>Menispermaceae</taxon>
        <taxon>Menispermoideae</taxon>
        <taxon>Cissampelideae</taxon>
        <taxon>Stephania</taxon>
    </lineage>
</organism>
<name>A0AAP0DTN7_9MAGN</name>
<protein>
    <submittedName>
        <fullName evidence="1">Uncharacterized protein</fullName>
    </submittedName>
</protein>
<accession>A0AAP0DTN7</accession>
<dbReference type="AlphaFoldDB" id="A0AAP0DTN7"/>
<evidence type="ECO:0000313" key="1">
    <source>
        <dbReference type="EMBL" id="KAK9080950.1"/>
    </source>
</evidence>
<proteinExistence type="predicted"/>
<reference evidence="1 2" key="1">
    <citation type="submission" date="2024-01" db="EMBL/GenBank/DDBJ databases">
        <title>Genome assemblies of Stephania.</title>
        <authorList>
            <person name="Yang L."/>
        </authorList>
    </citation>
    <scope>NUCLEOTIDE SEQUENCE [LARGE SCALE GENOMIC DNA]</scope>
    <source>
        <strain evidence="1">YNDBR</strain>
        <tissue evidence="1">Leaf</tissue>
    </source>
</reference>
<keyword evidence="2" id="KW-1185">Reference proteome</keyword>
<dbReference type="EMBL" id="JBBNAF010000059">
    <property type="protein sequence ID" value="KAK9080950.1"/>
    <property type="molecule type" value="Genomic_DNA"/>
</dbReference>